<dbReference type="AlphaFoldDB" id="A0A2G8RX11"/>
<reference evidence="2 3" key="1">
    <citation type="journal article" date="2015" name="Sci. Rep.">
        <title>Chromosome-level genome map provides insights into diverse defense mechanisms in the medicinal fungus Ganoderma sinense.</title>
        <authorList>
            <person name="Zhu Y."/>
            <person name="Xu J."/>
            <person name="Sun C."/>
            <person name="Zhou S."/>
            <person name="Xu H."/>
            <person name="Nelson D.R."/>
            <person name="Qian J."/>
            <person name="Song J."/>
            <person name="Luo H."/>
            <person name="Xiang L."/>
            <person name="Li Y."/>
            <person name="Xu Z."/>
            <person name="Ji A."/>
            <person name="Wang L."/>
            <person name="Lu S."/>
            <person name="Hayward A."/>
            <person name="Sun W."/>
            <person name="Li X."/>
            <person name="Schwartz D.C."/>
            <person name="Wang Y."/>
            <person name="Chen S."/>
        </authorList>
    </citation>
    <scope>NUCLEOTIDE SEQUENCE [LARGE SCALE GENOMIC DNA]</scope>
    <source>
        <strain evidence="2 3">ZZ0214-1</strain>
    </source>
</reference>
<proteinExistence type="predicted"/>
<dbReference type="EMBL" id="AYKW01000045">
    <property type="protein sequence ID" value="PIL26053.1"/>
    <property type="molecule type" value="Genomic_DNA"/>
</dbReference>
<sequence>MLLKFFTSFTILTAICVPYISATIVSLLVPGDLVDDGLPITANPIGTDSTGHTTWVLAVGAPSGTFTASETGATPQADTLVAGATDMHIIETSADGTAVQTGREDCVFATPTASGGAPIASCVIQVQNGQSTATLAFTEPVSFLPVQVADKTSGSSSPAPTQTGKGGNGAGRMGFMGVGELAVLGLMNVLLSVVL</sequence>
<feature type="compositionally biased region" description="Polar residues" evidence="1">
    <location>
        <begin position="150"/>
        <end position="163"/>
    </location>
</feature>
<evidence type="ECO:0000313" key="3">
    <source>
        <dbReference type="Proteomes" id="UP000230002"/>
    </source>
</evidence>
<dbReference type="OrthoDB" id="4991875at2759"/>
<protein>
    <submittedName>
        <fullName evidence="2">Uncharacterized protein</fullName>
    </submittedName>
</protein>
<gene>
    <name evidence="2" type="ORF">GSI_11807</name>
</gene>
<evidence type="ECO:0000313" key="2">
    <source>
        <dbReference type="EMBL" id="PIL26053.1"/>
    </source>
</evidence>
<accession>A0A2G8RX11</accession>
<keyword evidence="3" id="KW-1185">Reference proteome</keyword>
<dbReference type="Proteomes" id="UP000230002">
    <property type="component" value="Unassembled WGS sequence"/>
</dbReference>
<dbReference type="STRING" id="1077348.A0A2G8RX11"/>
<organism evidence="2 3">
    <name type="scientific">Ganoderma sinense ZZ0214-1</name>
    <dbReference type="NCBI Taxonomy" id="1077348"/>
    <lineage>
        <taxon>Eukaryota</taxon>
        <taxon>Fungi</taxon>
        <taxon>Dikarya</taxon>
        <taxon>Basidiomycota</taxon>
        <taxon>Agaricomycotina</taxon>
        <taxon>Agaricomycetes</taxon>
        <taxon>Polyporales</taxon>
        <taxon>Polyporaceae</taxon>
        <taxon>Ganoderma</taxon>
    </lineage>
</organism>
<name>A0A2G8RX11_9APHY</name>
<feature type="region of interest" description="Disordered" evidence="1">
    <location>
        <begin position="149"/>
        <end position="169"/>
    </location>
</feature>
<evidence type="ECO:0000256" key="1">
    <source>
        <dbReference type="SAM" id="MobiDB-lite"/>
    </source>
</evidence>
<comment type="caution">
    <text evidence="2">The sequence shown here is derived from an EMBL/GenBank/DDBJ whole genome shotgun (WGS) entry which is preliminary data.</text>
</comment>